<dbReference type="InterPro" id="IPR011051">
    <property type="entry name" value="RmlC_Cupin_sf"/>
</dbReference>
<feature type="domain" description="Cupin type-1" evidence="3">
    <location>
        <begin position="5"/>
        <end position="229"/>
    </location>
</feature>
<dbReference type="Pfam" id="PF00190">
    <property type="entry name" value="Cupin_1"/>
    <property type="match status" value="1"/>
</dbReference>
<reference evidence="4" key="1">
    <citation type="submission" date="2019-09" db="EMBL/GenBank/DDBJ databases">
        <title>Draft genome information of white flower Hibiscus syriacus.</title>
        <authorList>
            <person name="Kim Y.-M."/>
        </authorList>
    </citation>
    <scope>NUCLEOTIDE SEQUENCE [LARGE SCALE GENOMIC DNA]</scope>
    <source>
        <strain evidence="4">YM2019G1</strain>
    </source>
</reference>
<evidence type="ECO:0000259" key="3">
    <source>
        <dbReference type="SMART" id="SM00835"/>
    </source>
</evidence>
<keyword evidence="1" id="KW-0732">Signal</keyword>
<dbReference type="PANTHER" id="PTHR31189:SF62">
    <property type="entry name" value="OS01G0976200 PROTEIN"/>
    <property type="match status" value="1"/>
</dbReference>
<protein>
    <submittedName>
        <fullName evidence="4">Tetratricopeptide repeat-like superfamily protein</fullName>
    </submittedName>
</protein>
<dbReference type="SMART" id="SM00835">
    <property type="entry name" value="Cupin_1"/>
    <property type="match status" value="1"/>
</dbReference>
<gene>
    <name evidence="4" type="ORF">F3Y22_tig00110929pilonHSYRG00039</name>
</gene>
<dbReference type="PANTHER" id="PTHR31189">
    <property type="entry name" value="OS03G0336100 PROTEIN-RELATED"/>
    <property type="match status" value="1"/>
</dbReference>
<sequence length="358" mass="38464">MVEATMLGAFNELPMLRQGNIGAAKLALQKNGFALPRYSDASKVAYVLQGVGIAGIVLLEYEEKVIAIKKGDAIAITLVLSPGALIGNQQGKGIVKLDANVKMHVPKSDHHKGMALNCEEAPLATDIKNAGNVVLLNPKNLPLVGQVRLGADLVRLGGNAMCSPGFACDSALQEGNLLIVPRFFVVSKIADPDGLSWFSIITTPNIGARKAISPEVLQVAFNVPAETKKLFSPREPMMSSSSLHQTEETNLLISSCFRYTTFGALVERSGAMVNHTNAIKGLQKIAVHHEQLLTLLKLMRKNKNMKTRYRSVQTTIALPTPVVLQNGLKGLPRRTPHSENVVSSPSVIQPRGLSTAEA</sequence>
<dbReference type="Gene3D" id="2.60.120.10">
    <property type="entry name" value="Jelly Rolls"/>
    <property type="match status" value="3"/>
</dbReference>
<feature type="compositionally biased region" description="Polar residues" evidence="2">
    <location>
        <begin position="338"/>
        <end position="347"/>
    </location>
</feature>
<evidence type="ECO:0000256" key="2">
    <source>
        <dbReference type="SAM" id="MobiDB-lite"/>
    </source>
</evidence>
<evidence type="ECO:0000256" key="1">
    <source>
        <dbReference type="ARBA" id="ARBA00022729"/>
    </source>
</evidence>
<organism evidence="4 5">
    <name type="scientific">Hibiscus syriacus</name>
    <name type="common">Rose of Sharon</name>
    <dbReference type="NCBI Taxonomy" id="106335"/>
    <lineage>
        <taxon>Eukaryota</taxon>
        <taxon>Viridiplantae</taxon>
        <taxon>Streptophyta</taxon>
        <taxon>Embryophyta</taxon>
        <taxon>Tracheophyta</taxon>
        <taxon>Spermatophyta</taxon>
        <taxon>Magnoliopsida</taxon>
        <taxon>eudicotyledons</taxon>
        <taxon>Gunneridae</taxon>
        <taxon>Pentapetalae</taxon>
        <taxon>rosids</taxon>
        <taxon>malvids</taxon>
        <taxon>Malvales</taxon>
        <taxon>Malvaceae</taxon>
        <taxon>Malvoideae</taxon>
        <taxon>Hibiscus</taxon>
    </lineage>
</organism>
<dbReference type="InterPro" id="IPR006045">
    <property type="entry name" value="Cupin_1"/>
</dbReference>
<dbReference type="EMBL" id="VEPZ02001165">
    <property type="protein sequence ID" value="KAE8690046.1"/>
    <property type="molecule type" value="Genomic_DNA"/>
</dbReference>
<evidence type="ECO:0000313" key="4">
    <source>
        <dbReference type="EMBL" id="KAE8690046.1"/>
    </source>
</evidence>
<proteinExistence type="predicted"/>
<dbReference type="SUPFAM" id="SSF51182">
    <property type="entry name" value="RmlC-like cupins"/>
    <property type="match status" value="1"/>
</dbReference>
<dbReference type="AlphaFoldDB" id="A0A6A2ZEL5"/>
<evidence type="ECO:0000313" key="5">
    <source>
        <dbReference type="Proteomes" id="UP000436088"/>
    </source>
</evidence>
<name>A0A6A2ZEL5_HIBSY</name>
<accession>A0A6A2ZEL5</accession>
<dbReference type="InterPro" id="IPR050253">
    <property type="entry name" value="Seed_Storage-Functional"/>
</dbReference>
<comment type="caution">
    <text evidence="4">The sequence shown here is derived from an EMBL/GenBank/DDBJ whole genome shotgun (WGS) entry which is preliminary data.</text>
</comment>
<dbReference type="Proteomes" id="UP000436088">
    <property type="component" value="Unassembled WGS sequence"/>
</dbReference>
<dbReference type="InterPro" id="IPR014710">
    <property type="entry name" value="RmlC-like_jellyroll"/>
</dbReference>
<keyword evidence="5" id="KW-1185">Reference proteome</keyword>
<feature type="region of interest" description="Disordered" evidence="2">
    <location>
        <begin position="331"/>
        <end position="358"/>
    </location>
</feature>